<organism evidence="2 3">
    <name type="scientific">Caulochytrium protostelioides</name>
    <dbReference type="NCBI Taxonomy" id="1555241"/>
    <lineage>
        <taxon>Eukaryota</taxon>
        <taxon>Fungi</taxon>
        <taxon>Fungi incertae sedis</taxon>
        <taxon>Chytridiomycota</taxon>
        <taxon>Chytridiomycota incertae sedis</taxon>
        <taxon>Chytridiomycetes</taxon>
        <taxon>Caulochytriales</taxon>
        <taxon>Caulochytriaceae</taxon>
        <taxon>Caulochytrium</taxon>
    </lineage>
</organism>
<evidence type="ECO:0000313" key="3">
    <source>
        <dbReference type="Proteomes" id="UP000268535"/>
    </source>
</evidence>
<feature type="compositionally biased region" description="Low complexity" evidence="1">
    <location>
        <begin position="64"/>
        <end position="80"/>
    </location>
</feature>
<dbReference type="Proteomes" id="UP000268535">
    <property type="component" value="Unassembled WGS sequence"/>
</dbReference>
<feature type="compositionally biased region" description="Low complexity" evidence="1">
    <location>
        <begin position="37"/>
        <end position="48"/>
    </location>
</feature>
<feature type="compositionally biased region" description="Low complexity" evidence="1">
    <location>
        <begin position="107"/>
        <end position="120"/>
    </location>
</feature>
<feature type="region of interest" description="Disordered" evidence="1">
    <location>
        <begin position="107"/>
        <end position="127"/>
    </location>
</feature>
<proteinExistence type="predicted"/>
<feature type="region of interest" description="Disordered" evidence="1">
    <location>
        <begin position="25"/>
        <end position="80"/>
    </location>
</feature>
<sequence length="223" mass="21779">MVSPEPLSAHLVTDLFRNTSALSLATARSSHPPPPLAATASGAAGHASDTLPGATAAPEGSGDPLAQPAALPSSATTASATAPTAIVDAATAAAAASQPRAIPVAAAAHAHAHAARSPPASKQSPRGWSLPWGILPAPIRATSPVLRLPPAPTSTAILDTPAALSAHEKVTSYLASLGQAAGAASDDEDEDAVEAEATPDGASDPGVREANDETDADADADAT</sequence>
<evidence type="ECO:0000313" key="2">
    <source>
        <dbReference type="EMBL" id="RKO95411.1"/>
    </source>
</evidence>
<reference evidence="3" key="1">
    <citation type="journal article" date="2018" name="Nat. Microbiol.">
        <title>Leveraging single-cell genomics to expand the fungal tree of life.</title>
        <authorList>
            <person name="Ahrendt S.R."/>
            <person name="Quandt C.A."/>
            <person name="Ciobanu D."/>
            <person name="Clum A."/>
            <person name="Salamov A."/>
            <person name="Andreopoulos B."/>
            <person name="Cheng J.F."/>
            <person name="Woyke T."/>
            <person name="Pelin A."/>
            <person name="Henrissat B."/>
            <person name="Reynolds N.K."/>
            <person name="Benny G.L."/>
            <person name="Smith M.E."/>
            <person name="James T.Y."/>
            <person name="Grigoriev I.V."/>
        </authorList>
    </citation>
    <scope>NUCLEOTIDE SEQUENCE [LARGE SCALE GENOMIC DNA]</scope>
    <source>
        <strain evidence="3">ATCC 52028</strain>
    </source>
</reference>
<dbReference type="AlphaFoldDB" id="A0A4P9WQI1"/>
<feature type="compositionally biased region" description="Acidic residues" evidence="1">
    <location>
        <begin position="212"/>
        <end position="223"/>
    </location>
</feature>
<feature type="non-terminal residue" evidence="2">
    <location>
        <position position="223"/>
    </location>
</feature>
<dbReference type="EMBL" id="ML011849">
    <property type="protein sequence ID" value="RKO95411.1"/>
    <property type="molecule type" value="Genomic_DNA"/>
</dbReference>
<feature type="compositionally biased region" description="Acidic residues" evidence="1">
    <location>
        <begin position="185"/>
        <end position="194"/>
    </location>
</feature>
<accession>A0A4P9WQI1</accession>
<feature type="region of interest" description="Disordered" evidence="1">
    <location>
        <begin position="178"/>
        <end position="223"/>
    </location>
</feature>
<name>A0A4P9WQI1_9FUNG</name>
<gene>
    <name evidence="2" type="ORF">CAUPRSCDRAFT_12893</name>
</gene>
<protein>
    <submittedName>
        <fullName evidence="2">Uncharacterized protein</fullName>
    </submittedName>
</protein>
<evidence type="ECO:0000256" key="1">
    <source>
        <dbReference type="SAM" id="MobiDB-lite"/>
    </source>
</evidence>